<reference evidence="2" key="1">
    <citation type="journal article" date="2020" name="Nature">
        <title>Giant virus diversity and host interactions through global metagenomics.</title>
        <authorList>
            <person name="Schulz F."/>
            <person name="Roux S."/>
            <person name="Paez-Espino D."/>
            <person name="Jungbluth S."/>
            <person name="Walsh D.A."/>
            <person name="Denef V.J."/>
            <person name="McMahon K.D."/>
            <person name="Konstantinidis K.T."/>
            <person name="Eloe-Fadrosh E.A."/>
            <person name="Kyrpides N.C."/>
            <person name="Woyke T."/>
        </authorList>
    </citation>
    <scope>NUCLEOTIDE SEQUENCE</scope>
    <source>
        <strain evidence="2">GVMAG-M-3300018416-26</strain>
    </source>
</reference>
<feature type="region of interest" description="Disordered" evidence="1">
    <location>
        <begin position="37"/>
        <end position="63"/>
    </location>
</feature>
<accession>A0A6C0BRJ9</accession>
<evidence type="ECO:0000313" key="2">
    <source>
        <dbReference type="EMBL" id="QHS94254.1"/>
    </source>
</evidence>
<proteinExistence type="predicted"/>
<organism evidence="2">
    <name type="scientific">viral metagenome</name>
    <dbReference type="NCBI Taxonomy" id="1070528"/>
    <lineage>
        <taxon>unclassified sequences</taxon>
        <taxon>metagenomes</taxon>
        <taxon>organismal metagenomes</taxon>
    </lineage>
</organism>
<evidence type="ECO:0000256" key="1">
    <source>
        <dbReference type="SAM" id="MobiDB-lite"/>
    </source>
</evidence>
<dbReference type="EMBL" id="MN739218">
    <property type="protein sequence ID" value="QHS94254.1"/>
    <property type="molecule type" value="Genomic_DNA"/>
</dbReference>
<dbReference type="AlphaFoldDB" id="A0A6C0BRJ9"/>
<sequence>MVNGTNKSGGNVAYNAATFEKKKGGYSGCAANAAEYKEHAGGSKKYTNKNTPSNRSAAKKGGNLAQDVSNLLVPFGLILAKESLQAFLKKDKASSAMKSKKASVKKVSLSKK</sequence>
<protein>
    <submittedName>
        <fullName evidence="2">Uncharacterized protein</fullName>
    </submittedName>
</protein>
<name>A0A6C0BRJ9_9ZZZZ</name>